<dbReference type="EMBL" id="JAGEVF010000004">
    <property type="protein sequence ID" value="MBO3116338.1"/>
    <property type="molecule type" value="Genomic_DNA"/>
</dbReference>
<protein>
    <submittedName>
        <fullName evidence="4">Porin family protein</fullName>
    </submittedName>
</protein>
<evidence type="ECO:0000256" key="1">
    <source>
        <dbReference type="ARBA" id="ARBA00022729"/>
    </source>
</evidence>
<feature type="chain" id="PRO_5046857943" evidence="2">
    <location>
        <begin position="20"/>
        <end position="197"/>
    </location>
</feature>
<dbReference type="Gene3D" id="2.40.160.20">
    <property type="match status" value="1"/>
</dbReference>
<accession>A0ABS3T0R8</accession>
<gene>
    <name evidence="4" type="ORF">J4050_06245</name>
</gene>
<sequence>MKRILLSALAIFAFATISAQDEGTPGFAKGDVYASGTVGFNSGKQGDFKTNGFDFMPAVGYFISENIALEANLIVGSGKDEFPGGGEDKFSSFGGALGATYFFTPASRFSFTVGAGLSYVSTTFETTGSPDISNDTFAIAVSPGINYFVSNNFALRASVGALSYASSKNDTPGAEAFNTFGLNLDLSDINFGVTYKF</sequence>
<dbReference type="RefSeq" id="WP_208153417.1">
    <property type="nucleotide sequence ID" value="NZ_JAGEVF010000004.1"/>
</dbReference>
<proteinExistence type="predicted"/>
<name>A0ABS3T0R8_9FLAO</name>
<feature type="domain" description="Outer membrane protein beta-barrel" evidence="3">
    <location>
        <begin position="8"/>
        <end position="197"/>
    </location>
</feature>
<dbReference type="InterPro" id="IPR027385">
    <property type="entry name" value="Beta-barrel_OMP"/>
</dbReference>
<comment type="caution">
    <text evidence="4">The sequence shown here is derived from an EMBL/GenBank/DDBJ whole genome shotgun (WGS) entry which is preliminary data.</text>
</comment>
<keyword evidence="1 2" id="KW-0732">Signal</keyword>
<reference evidence="4 5" key="1">
    <citation type="submission" date="2021-03" db="EMBL/GenBank/DDBJ databases">
        <title>Winogradskyella sp. nov., isolated from costal sediment.</title>
        <authorList>
            <person name="Gao C."/>
        </authorList>
    </citation>
    <scope>NUCLEOTIDE SEQUENCE [LARGE SCALE GENOMIC DNA]</scope>
    <source>
        <strain evidence="4 5">DF17</strain>
    </source>
</reference>
<dbReference type="Pfam" id="PF13505">
    <property type="entry name" value="OMP_b-brl"/>
    <property type="match status" value="1"/>
</dbReference>
<evidence type="ECO:0000313" key="5">
    <source>
        <dbReference type="Proteomes" id="UP000676776"/>
    </source>
</evidence>
<evidence type="ECO:0000313" key="4">
    <source>
        <dbReference type="EMBL" id="MBO3116338.1"/>
    </source>
</evidence>
<evidence type="ECO:0000259" key="3">
    <source>
        <dbReference type="Pfam" id="PF13505"/>
    </source>
</evidence>
<dbReference type="Proteomes" id="UP000676776">
    <property type="component" value="Unassembled WGS sequence"/>
</dbReference>
<dbReference type="SUPFAM" id="SSF56925">
    <property type="entry name" value="OMPA-like"/>
    <property type="match status" value="1"/>
</dbReference>
<evidence type="ECO:0000256" key="2">
    <source>
        <dbReference type="SAM" id="SignalP"/>
    </source>
</evidence>
<feature type="signal peptide" evidence="2">
    <location>
        <begin position="1"/>
        <end position="19"/>
    </location>
</feature>
<dbReference type="InterPro" id="IPR011250">
    <property type="entry name" value="OMP/PagP_B-barrel"/>
</dbReference>
<organism evidence="4 5">
    <name type="scientific">Winogradskyella pelagia</name>
    <dbReference type="NCBI Taxonomy" id="2819984"/>
    <lineage>
        <taxon>Bacteria</taxon>
        <taxon>Pseudomonadati</taxon>
        <taxon>Bacteroidota</taxon>
        <taxon>Flavobacteriia</taxon>
        <taxon>Flavobacteriales</taxon>
        <taxon>Flavobacteriaceae</taxon>
        <taxon>Winogradskyella</taxon>
    </lineage>
</organism>
<keyword evidence="5" id="KW-1185">Reference proteome</keyword>